<dbReference type="InterPro" id="IPR002347">
    <property type="entry name" value="SDR_fam"/>
</dbReference>
<comment type="similarity">
    <text evidence="1 3">Belongs to the short-chain dehydrogenases/reductases (SDR) family.</text>
</comment>
<dbReference type="InterPro" id="IPR036291">
    <property type="entry name" value="NAD(P)-bd_dom_sf"/>
</dbReference>
<dbReference type="PANTHER" id="PTHR44196">
    <property type="entry name" value="DEHYDROGENASE/REDUCTASE SDR FAMILY MEMBER 7B"/>
    <property type="match status" value="1"/>
</dbReference>
<dbReference type="GO" id="GO:0016020">
    <property type="term" value="C:membrane"/>
    <property type="evidence" value="ECO:0007669"/>
    <property type="project" value="TreeGrafter"/>
</dbReference>
<evidence type="ECO:0000313" key="5">
    <source>
        <dbReference type="EMBL" id="RMB61335.1"/>
    </source>
</evidence>
<keyword evidence="2" id="KW-0560">Oxidoreductase</keyword>
<feature type="domain" description="Ketoreductase" evidence="4">
    <location>
        <begin position="2"/>
        <end position="184"/>
    </location>
</feature>
<dbReference type="OrthoDB" id="9810734at2"/>
<dbReference type="Proteomes" id="UP000275256">
    <property type="component" value="Unassembled WGS sequence"/>
</dbReference>
<dbReference type="PANTHER" id="PTHR44196:SF2">
    <property type="entry name" value="SHORT-CHAIN DEHYDROGENASE-RELATED"/>
    <property type="match status" value="1"/>
</dbReference>
<dbReference type="InterPro" id="IPR057326">
    <property type="entry name" value="KR_dom"/>
</dbReference>
<dbReference type="PIRSF" id="PIRSF000126">
    <property type="entry name" value="11-beta-HSD1"/>
    <property type="match status" value="1"/>
</dbReference>
<dbReference type="Pfam" id="PF00106">
    <property type="entry name" value="adh_short"/>
    <property type="match status" value="1"/>
</dbReference>
<evidence type="ECO:0000313" key="6">
    <source>
        <dbReference type="Proteomes" id="UP000275256"/>
    </source>
</evidence>
<dbReference type="AlphaFoldDB" id="A0A3M0G8N3"/>
<dbReference type="PRINTS" id="PR00081">
    <property type="entry name" value="GDHRDH"/>
</dbReference>
<comment type="caution">
    <text evidence="5">The sequence shown here is derived from an EMBL/GenBank/DDBJ whole genome shotgun (WGS) entry which is preliminary data.</text>
</comment>
<dbReference type="SUPFAM" id="SSF51735">
    <property type="entry name" value="NAD(P)-binding Rossmann-fold domains"/>
    <property type="match status" value="1"/>
</dbReference>
<dbReference type="SMART" id="SM00822">
    <property type="entry name" value="PKS_KR"/>
    <property type="match status" value="1"/>
</dbReference>
<evidence type="ECO:0000256" key="1">
    <source>
        <dbReference type="ARBA" id="ARBA00006484"/>
    </source>
</evidence>
<dbReference type="EMBL" id="REFW01000001">
    <property type="protein sequence ID" value="RMB61335.1"/>
    <property type="molecule type" value="Genomic_DNA"/>
</dbReference>
<evidence type="ECO:0000256" key="3">
    <source>
        <dbReference type="RuleBase" id="RU000363"/>
    </source>
</evidence>
<name>A0A3M0G8N3_9ACTN</name>
<gene>
    <name evidence="5" type="ORF">EAX62_01345</name>
</gene>
<dbReference type="RefSeq" id="WP_121899883.1">
    <property type="nucleotide sequence ID" value="NZ_REFW01000001.1"/>
</dbReference>
<dbReference type="PRINTS" id="PR00080">
    <property type="entry name" value="SDRFAMILY"/>
</dbReference>
<protein>
    <submittedName>
        <fullName evidence="5">SDR family NAD(P)-dependent oxidoreductase</fullName>
    </submittedName>
</protein>
<reference evidence="5 6" key="1">
    <citation type="submission" date="2018-10" db="EMBL/GenBank/DDBJ databases">
        <title>Tessaracoccus antarcticuss sp. nov., isolated from sediment.</title>
        <authorList>
            <person name="Zhou L.Y."/>
            <person name="Du Z.J."/>
        </authorList>
    </citation>
    <scope>NUCLEOTIDE SEQUENCE [LARGE SCALE GENOMIC DNA]</scope>
    <source>
        <strain evidence="5 6">JDX10</strain>
    </source>
</reference>
<evidence type="ECO:0000259" key="4">
    <source>
        <dbReference type="SMART" id="SM00822"/>
    </source>
</evidence>
<proteinExistence type="inferred from homology"/>
<dbReference type="Gene3D" id="3.40.50.720">
    <property type="entry name" value="NAD(P)-binding Rossmann-like Domain"/>
    <property type="match status" value="1"/>
</dbReference>
<keyword evidence="6" id="KW-1185">Reference proteome</keyword>
<accession>A0A3M0G8N3</accession>
<dbReference type="GO" id="GO:0016491">
    <property type="term" value="F:oxidoreductase activity"/>
    <property type="evidence" value="ECO:0007669"/>
    <property type="project" value="UniProtKB-KW"/>
</dbReference>
<organism evidence="5 6">
    <name type="scientific">Tessaracoccus antarcticus</name>
    <dbReference type="NCBI Taxonomy" id="2479848"/>
    <lineage>
        <taxon>Bacteria</taxon>
        <taxon>Bacillati</taxon>
        <taxon>Actinomycetota</taxon>
        <taxon>Actinomycetes</taxon>
        <taxon>Propionibacteriales</taxon>
        <taxon>Propionibacteriaceae</taxon>
        <taxon>Tessaracoccus</taxon>
    </lineage>
</organism>
<sequence length="258" mass="27991">MATALITGGTSGIGLAFARELASRGTDLVLVARDAQRLDEVAQELRTAHGITVETLSADLSDRADMTRVAKRVESDDAPIDMLINNAGFGLHSTVLNPDDVETHAKALDVMCLALLVLGGAAGRAMRERGRGQIINVASSSSVIFTGNYSAVKAWARTYSTSLALELRNTGVTVTALLPGWVRTEFHERAGITAHSLPDIVWIDTDVLIRECLADVDKGKLESIPTWKWKAAMLLADHGPRAFIRWFSVKLTNSRKKR</sequence>
<evidence type="ECO:0000256" key="2">
    <source>
        <dbReference type="ARBA" id="ARBA00023002"/>
    </source>
</evidence>
<dbReference type="CDD" id="cd05233">
    <property type="entry name" value="SDR_c"/>
    <property type="match status" value="1"/>
</dbReference>